<sequence length="164" mass="18773">MTDGPYRLLDYRAWARERVLAAVEQLRPELFVAPVVSSFSSIRDTLVHLLWADAVWTSRIKGAPFSVRLDPDDFPNVQALKKRWDPLDEDLNMSVKNLVESVTNPTISYQTTKGEKYVQPLYQIVQHLVNHQTYHLGQVAAMIRQLGGKPPSIDLIEFDRISQN</sequence>
<dbReference type="InterPro" id="IPR034660">
    <property type="entry name" value="DinB/YfiT-like"/>
</dbReference>
<dbReference type="PANTHER" id="PTHR37302">
    <property type="entry name" value="SLR1116 PROTEIN"/>
    <property type="match status" value="1"/>
</dbReference>
<evidence type="ECO:0008006" key="6">
    <source>
        <dbReference type="Google" id="ProtNLM"/>
    </source>
</evidence>
<proteinExistence type="inferred from homology"/>
<dbReference type="SUPFAM" id="SSF109854">
    <property type="entry name" value="DinB/YfiT-like putative metalloenzymes"/>
    <property type="match status" value="1"/>
</dbReference>
<protein>
    <recommendedName>
        <fullName evidence="6">Damage-inducible protein DinB</fullName>
    </recommendedName>
</protein>
<gene>
    <name evidence="4" type="ORF">BLM47_04450</name>
</gene>
<evidence type="ECO:0000256" key="3">
    <source>
        <dbReference type="PIRSR" id="PIRSR607837-1"/>
    </source>
</evidence>
<feature type="binding site" evidence="3">
    <location>
        <position position="131"/>
    </location>
    <ligand>
        <name>a divalent metal cation</name>
        <dbReference type="ChEBI" id="CHEBI:60240"/>
    </ligand>
</feature>
<dbReference type="InterPro" id="IPR007837">
    <property type="entry name" value="DinB"/>
</dbReference>
<dbReference type="Gene3D" id="1.20.120.450">
    <property type="entry name" value="dinb family like domain"/>
    <property type="match status" value="1"/>
</dbReference>
<dbReference type="GO" id="GO:0046872">
    <property type="term" value="F:metal ion binding"/>
    <property type="evidence" value="ECO:0007669"/>
    <property type="project" value="UniProtKB-KW"/>
</dbReference>
<evidence type="ECO:0000313" key="4">
    <source>
        <dbReference type="EMBL" id="PDO10929.1"/>
    </source>
</evidence>
<dbReference type="EMBL" id="MOXJ01000007">
    <property type="protein sequence ID" value="PDO10929.1"/>
    <property type="molecule type" value="Genomic_DNA"/>
</dbReference>
<evidence type="ECO:0000313" key="5">
    <source>
        <dbReference type="Proteomes" id="UP000243688"/>
    </source>
</evidence>
<evidence type="ECO:0000256" key="1">
    <source>
        <dbReference type="ARBA" id="ARBA00008635"/>
    </source>
</evidence>
<dbReference type="Pfam" id="PF05163">
    <property type="entry name" value="DinB"/>
    <property type="match status" value="1"/>
</dbReference>
<dbReference type="AlphaFoldDB" id="A0A2A6E293"/>
<evidence type="ECO:0000256" key="2">
    <source>
        <dbReference type="ARBA" id="ARBA00022723"/>
    </source>
</evidence>
<name>A0A2A6E293_9BACL</name>
<dbReference type="Proteomes" id="UP000243688">
    <property type="component" value="Unassembled WGS sequence"/>
</dbReference>
<organism evidence="4 5">
    <name type="scientific">Candidatus Reconcilbacillus cellulovorans</name>
    <dbReference type="NCBI Taxonomy" id="1906605"/>
    <lineage>
        <taxon>Bacteria</taxon>
        <taxon>Bacillati</taxon>
        <taxon>Bacillota</taxon>
        <taxon>Bacilli</taxon>
        <taxon>Bacillales</taxon>
        <taxon>Paenibacillaceae</taxon>
        <taxon>Candidatus Reconcilbacillus</taxon>
    </lineage>
</organism>
<feature type="binding site" evidence="3">
    <location>
        <position position="48"/>
    </location>
    <ligand>
        <name>a divalent metal cation</name>
        <dbReference type="ChEBI" id="CHEBI:60240"/>
    </ligand>
</feature>
<dbReference type="PANTHER" id="PTHR37302:SF3">
    <property type="entry name" value="DAMAGE-INDUCIBLE PROTEIN DINB"/>
    <property type="match status" value="1"/>
</dbReference>
<reference evidence="4 5" key="1">
    <citation type="submission" date="2016-12" db="EMBL/GenBank/DDBJ databases">
        <title>Candidatus Reconcilibacillus cellulovorans genome.</title>
        <authorList>
            <person name="Kolinko S."/>
            <person name="Wu Y.-W."/>
            <person name="Tachea F."/>
            <person name="Denzel E."/>
            <person name="Hiras J."/>
            <person name="Baecker N."/>
            <person name="Chan L.J."/>
            <person name="Eichorst S.A."/>
            <person name="Frey D."/>
            <person name="Adams P.D."/>
            <person name="Pray T."/>
            <person name="Tanjore D."/>
            <person name="Petzold C.J."/>
            <person name="Gladden J.M."/>
            <person name="Simmons B.A."/>
            <person name="Singer S.W."/>
        </authorList>
    </citation>
    <scope>NUCLEOTIDE SEQUENCE [LARGE SCALE GENOMIC DNA]</scope>
    <source>
        <strain evidence="4">JTherm</strain>
    </source>
</reference>
<feature type="binding site" evidence="3">
    <location>
        <position position="135"/>
    </location>
    <ligand>
        <name>a divalent metal cation</name>
        <dbReference type="ChEBI" id="CHEBI:60240"/>
    </ligand>
</feature>
<comment type="similarity">
    <text evidence="1">Belongs to the DinB family.</text>
</comment>
<comment type="caution">
    <text evidence="4">The sequence shown here is derived from an EMBL/GenBank/DDBJ whole genome shotgun (WGS) entry which is preliminary data.</text>
</comment>
<keyword evidence="2 3" id="KW-0479">Metal-binding</keyword>
<accession>A0A2A6E293</accession>